<protein>
    <recommendedName>
        <fullName evidence="1">ABC-three component systems C-terminal domain-containing protein</fullName>
    </recommendedName>
</protein>
<dbReference type="AlphaFoldDB" id="A0A395W7T2"/>
<evidence type="ECO:0000313" key="3">
    <source>
        <dbReference type="Proteomes" id="UP000265489"/>
    </source>
</evidence>
<accession>A0A395W7T2</accession>
<evidence type="ECO:0000259" key="1">
    <source>
        <dbReference type="Pfam" id="PF20283"/>
    </source>
</evidence>
<dbReference type="EMBL" id="QRYQ01000016">
    <property type="protein sequence ID" value="RGU90583.1"/>
    <property type="molecule type" value="Genomic_DNA"/>
</dbReference>
<feature type="domain" description="ABC-three component systems C-terminal" evidence="1">
    <location>
        <begin position="263"/>
        <end position="374"/>
    </location>
</feature>
<comment type="caution">
    <text evidence="2">The sequence shown here is derived from an EMBL/GenBank/DDBJ whole genome shotgun (WGS) entry which is preliminary data.</text>
</comment>
<dbReference type="InterPro" id="IPR046913">
    <property type="entry name" value="ABC-3C_CTD7"/>
</dbReference>
<dbReference type="Proteomes" id="UP000265489">
    <property type="component" value="Unassembled WGS sequence"/>
</dbReference>
<proteinExistence type="predicted"/>
<organism evidence="2 3">
    <name type="scientific">Holdemanella biformis</name>
    <dbReference type="NCBI Taxonomy" id="1735"/>
    <lineage>
        <taxon>Bacteria</taxon>
        <taxon>Bacillati</taxon>
        <taxon>Bacillota</taxon>
        <taxon>Erysipelotrichia</taxon>
        <taxon>Erysipelotrichales</taxon>
        <taxon>Erysipelotrichaceae</taxon>
        <taxon>Holdemanella</taxon>
    </lineage>
</organism>
<dbReference type="Pfam" id="PF20283">
    <property type="entry name" value="CTD7"/>
    <property type="match status" value="1"/>
</dbReference>
<gene>
    <name evidence="2" type="ORF">DWW32_08475</name>
</gene>
<evidence type="ECO:0000313" key="2">
    <source>
        <dbReference type="EMBL" id="RGU90583.1"/>
    </source>
</evidence>
<name>A0A395W7T2_9FIRM</name>
<dbReference type="RefSeq" id="WP_118325469.1">
    <property type="nucleotide sequence ID" value="NZ_QRYQ01000016.1"/>
</dbReference>
<reference evidence="2 3" key="1">
    <citation type="submission" date="2018-08" db="EMBL/GenBank/DDBJ databases">
        <title>A genome reference for cultivated species of the human gut microbiota.</title>
        <authorList>
            <person name="Zou Y."/>
            <person name="Xue W."/>
            <person name="Luo G."/>
        </authorList>
    </citation>
    <scope>NUCLEOTIDE SEQUENCE [LARGE SCALE GENOMIC DNA]</scope>
    <source>
        <strain evidence="2 3">AF15-20</strain>
    </source>
</reference>
<sequence>MTRAVNDATLQKVGDMYQYLIALRDCFELNNGDTLQIETNGDVSIINDVGGRFQKEVKHHFGKKSILDRDIDFWKTLANWYEDYERVKNFSNYILSTTATIKSDSPFHSWNNIKKTEKLKRLKDIGATTKKTEETFRNQYNRIFGDSYDESRLLEILDKFTIEAAKTSIDGISNEFSKYVGHIPSENRDRYIGALLGEILIKVKDPPHKWEVIKSAFDEILQIQSAAYGTKETAPLPSEYAKAAVPEDKITTLEQKKFVLSIREIKYDKMIPYAMSDYWKAELTIAKYFKDNLMYLKSLDSYIDDLSAKMLYRKANSDLDAEGASEEEQIKISRKLYTDVMRWNANDFGSIIRNQGYFQRGVIHNIVDETDFKWKVGEEENEHK</sequence>